<feature type="region of interest" description="Disordered" evidence="8">
    <location>
        <begin position="1"/>
        <end position="25"/>
    </location>
</feature>
<evidence type="ECO:0000256" key="3">
    <source>
        <dbReference type="ARBA" id="ARBA00022448"/>
    </source>
</evidence>
<keyword evidence="12" id="KW-1185">Reference proteome</keyword>
<keyword evidence="6 9" id="KW-1133">Transmembrane helix</keyword>
<keyword evidence="4 9" id="KW-0812">Transmembrane</keyword>
<organism evidence="11 12">
    <name type="scientific">Hondaea fermentalgiana</name>
    <dbReference type="NCBI Taxonomy" id="2315210"/>
    <lineage>
        <taxon>Eukaryota</taxon>
        <taxon>Sar</taxon>
        <taxon>Stramenopiles</taxon>
        <taxon>Bigyra</taxon>
        <taxon>Labyrinthulomycetes</taxon>
        <taxon>Thraustochytrida</taxon>
        <taxon>Thraustochytriidae</taxon>
        <taxon>Hondaea</taxon>
    </lineage>
</organism>
<dbReference type="GO" id="GO:0015179">
    <property type="term" value="F:L-amino acid transmembrane transporter activity"/>
    <property type="evidence" value="ECO:0007669"/>
    <property type="project" value="TreeGrafter"/>
</dbReference>
<reference evidence="11 12" key="1">
    <citation type="submission" date="2017-12" db="EMBL/GenBank/DDBJ databases">
        <title>Sequencing, de novo assembly and annotation of complete genome of a new Thraustochytrid species, strain FCC1311.</title>
        <authorList>
            <person name="Sedici K."/>
            <person name="Godart F."/>
            <person name="Aiese Cigliano R."/>
            <person name="Sanseverino W."/>
            <person name="Barakat M."/>
            <person name="Ortet P."/>
            <person name="Marechal E."/>
            <person name="Cagnac O."/>
            <person name="Amato A."/>
        </authorList>
    </citation>
    <scope>NUCLEOTIDE SEQUENCE [LARGE SCALE GENOMIC DNA]</scope>
</reference>
<evidence type="ECO:0000256" key="9">
    <source>
        <dbReference type="SAM" id="Phobius"/>
    </source>
</evidence>
<dbReference type="OrthoDB" id="28208at2759"/>
<feature type="transmembrane region" description="Helical" evidence="9">
    <location>
        <begin position="288"/>
        <end position="310"/>
    </location>
</feature>
<keyword evidence="3" id="KW-0813">Transport</keyword>
<dbReference type="FunCoup" id="A0A2R5GEP5">
    <property type="interactions" value="1"/>
</dbReference>
<comment type="similarity">
    <text evidence="2">Belongs to the amino acid/polyamine transporter 2 family.</text>
</comment>
<evidence type="ECO:0000256" key="5">
    <source>
        <dbReference type="ARBA" id="ARBA00022970"/>
    </source>
</evidence>
<dbReference type="GO" id="GO:0016020">
    <property type="term" value="C:membrane"/>
    <property type="evidence" value="ECO:0007669"/>
    <property type="project" value="UniProtKB-SubCell"/>
</dbReference>
<evidence type="ECO:0000256" key="6">
    <source>
        <dbReference type="ARBA" id="ARBA00022989"/>
    </source>
</evidence>
<evidence type="ECO:0000256" key="8">
    <source>
        <dbReference type="SAM" id="MobiDB-lite"/>
    </source>
</evidence>
<comment type="subcellular location">
    <subcellularLocation>
        <location evidence="1">Membrane</location>
        <topology evidence="1">Multi-pass membrane protein</topology>
    </subcellularLocation>
</comment>
<keyword evidence="5" id="KW-0029">Amino-acid transport</keyword>
<feature type="transmembrane region" description="Helical" evidence="9">
    <location>
        <begin position="322"/>
        <end position="344"/>
    </location>
</feature>
<dbReference type="PANTHER" id="PTHR22950:SF458">
    <property type="entry name" value="SODIUM-COUPLED NEUTRAL AMINO ACID TRANSPORTER 11-RELATED"/>
    <property type="match status" value="1"/>
</dbReference>
<evidence type="ECO:0000259" key="10">
    <source>
        <dbReference type="Pfam" id="PF01490"/>
    </source>
</evidence>
<protein>
    <submittedName>
        <fullName evidence="11">Amino acid transporter, putative</fullName>
    </submittedName>
</protein>
<evidence type="ECO:0000256" key="1">
    <source>
        <dbReference type="ARBA" id="ARBA00004141"/>
    </source>
</evidence>
<feature type="transmembrane region" description="Helical" evidence="9">
    <location>
        <begin position="445"/>
        <end position="466"/>
    </location>
</feature>
<keyword evidence="7 9" id="KW-0472">Membrane</keyword>
<evidence type="ECO:0000313" key="12">
    <source>
        <dbReference type="Proteomes" id="UP000241890"/>
    </source>
</evidence>
<dbReference type="InParanoid" id="A0A2R5GEP5"/>
<feature type="transmembrane region" description="Helical" evidence="9">
    <location>
        <begin position="422"/>
        <end position="439"/>
    </location>
</feature>
<evidence type="ECO:0000256" key="2">
    <source>
        <dbReference type="ARBA" id="ARBA00008066"/>
    </source>
</evidence>
<evidence type="ECO:0000256" key="7">
    <source>
        <dbReference type="ARBA" id="ARBA00023136"/>
    </source>
</evidence>
<dbReference type="AlphaFoldDB" id="A0A2R5GEP5"/>
<dbReference type="InterPro" id="IPR013057">
    <property type="entry name" value="AA_transpt_TM"/>
</dbReference>
<feature type="transmembrane region" description="Helical" evidence="9">
    <location>
        <begin position="520"/>
        <end position="542"/>
    </location>
</feature>
<evidence type="ECO:0000313" key="11">
    <source>
        <dbReference type="EMBL" id="GBG29406.1"/>
    </source>
</evidence>
<evidence type="ECO:0000256" key="4">
    <source>
        <dbReference type="ARBA" id="ARBA00022692"/>
    </source>
</evidence>
<dbReference type="Proteomes" id="UP000241890">
    <property type="component" value="Unassembled WGS sequence"/>
</dbReference>
<feature type="transmembrane region" description="Helical" evidence="9">
    <location>
        <begin position="238"/>
        <end position="258"/>
    </location>
</feature>
<name>A0A2R5GEP5_9STRA</name>
<proteinExistence type="inferred from homology"/>
<feature type="domain" description="Amino acid transporter transmembrane" evidence="10">
    <location>
        <begin position="80"/>
        <end position="476"/>
    </location>
</feature>
<accession>A0A2R5GEP5</accession>
<sequence length="545" mass="60147">MRDAERAASERLFLPRDQAGTPRRNQSYSAFARGFSRGDYVDGVDDERYDLDEDDGEVAYATLVQDELERTAPVHESEGTSSVCRVTFNFINTVVGSGVLAIPFAIQQAGFAFGLLMAAFVGSTSDYTIRMLVNTGLREGVRNYEELMDKLFGFGGWAIISTLLFMYDAGAMQSYLIILGHVSGDVIYEVTTDLLGLQAEIWQDRALMRRVSIVVISLTLILPLCLMRDVSRLEHASAFSVVTVMLVILVVVGAAVAGDNCPLRHTDPSTCPDTDAPWFTLIGENPSAAYGILAFAFVSHDTSFLFYNSLRNASQARWKKVSRLALGGSIVICLTLAIPGYISFRETVKQNILDNFAPNDLKIVIVRVLFMITMSFTYPICFFICRHILNEMIYRWKNRDKERVPGTPAGISIKDISQRRHLTLTFVLFTASILIALAVDDLGLVMAVTGNISAVSISFVLPPLCAMRSRWEENISACRCIEAERGRALSDPTPSVPLLPASGGICPRCYPENVGYDASFIEYIAVLTFGCFTLVFCTLQTLGIM</sequence>
<gene>
    <name evidence="11" type="ORF">FCC1311_056272</name>
</gene>
<feature type="transmembrane region" description="Helical" evidence="9">
    <location>
        <begin position="364"/>
        <end position="389"/>
    </location>
</feature>
<dbReference type="Pfam" id="PF01490">
    <property type="entry name" value="Aa_trans"/>
    <property type="match status" value="1"/>
</dbReference>
<comment type="caution">
    <text evidence="11">The sequence shown here is derived from an EMBL/GenBank/DDBJ whole genome shotgun (WGS) entry which is preliminary data.</text>
</comment>
<dbReference type="PANTHER" id="PTHR22950">
    <property type="entry name" value="AMINO ACID TRANSPORTER"/>
    <property type="match status" value="1"/>
</dbReference>
<dbReference type="EMBL" id="BEYU01000057">
    <property type="protein sequence ID" value="GBG29406.1"/>
    <property type="molecule type" value="Genomic_DNA"/>
</dbReference>